<name>A0A2X1AQG3_9BACI</name>
<dbReference type="AlphaFoldDB" id="A0A2X1AQG3"/>
<evidence type="ECO:0000313" key="1">
    <source>
        <dbReference type="EMBL" id="SPU40684.1"/>
    </source>
</evidence>
<accession>A0A2X1AQG3</accession>
<proteinExistence type="predicted"/>
<organism evidence="1 2">
    <name type="scientific">Lysinibacillus capsici</name>
    <dbReference type="NCBI Taxonomy" id="2115968"/>
    <lineage>
        <taxon>Bacteria</taxon>
        <taxon>Bacillati</taxon>
        <taxon>Bacillota</taxon>
        <taxon>Bacilli</taxon>
        <taxon>Bacillales</taxon>
        <taxon>Bacillaceae</taxon>
        <taxon>Lysinibacillus</taxon>
    </lineage>
</organism>
<reference evidence="1 2" key="1">
    <citation type="submission" date="2018-06" db="EMBL/GenBank/DDBJ databases">
        <authorList>
            <consortium name="Pathogen Informatics"/>
            <person name="Doyle S."/>
        </authorList>
    </citation>
    <scope>NUCLEOTIDE SEQUENCE [LARGE SCALE GENOMIC DNA]</scope>
    <source>
        <strain evidence="1 2">NCTC7582</strain>
    </source>
</reference>
<dbReference type="EMBL" id="UAQE01000009">
    <property type="protein sequence ID" value="SPU40684.1"/>
    <property type="molecule type" value="Genomic_DNA"/>
</dbReference>
<protein>
    <submittedName>
        <fullName evidence="1">Uncharacterized protein</fullName>
    </submittedName>
</protein>
<sequence length="36" mass="4241">MILEDMETLRGTLDQISKNSIYNSNIRFIANGYKKY</sequence>
<gene>
    <name evidence="1" type="ORF">NCTC7582_05228</name>
</gene>
<evidence type="ECO:0000313" key="2">
    <source>
        <dbReference type="Proteomes" id="UP000251431"/>
    </source>
</evidence>
<dbReference type="Proteomes" id="UP000251431">
    <property type="component" value="Unassembled WGS sequence"/>
</dbReference>